<dbReference type="EMBL" id="JAHRIN010075780">
    <property type="protein sequence ID" value="MEQ2217329.1"/>
    <property type="molecule type" value="Genomic_DNA"/>
</dbReference>
<accession>A0ABV0S9Z5</accession>
<keyword evidence="1" id="KW-0732">Signal</keyword>
<proteinExistence type="predicted"/>
<organism evidence="2 3">
    <name type="scientific">Xenoophorus captivus</name>
    <dbReference type="NCBI Taxonomy" id="1517983"/>
    <lineage>
        <taxon>Eukaryota</taxon>
        <taxon>Metazoa</taxon>
        <taxon>Chordata</taxon>
        <taxon>Craniata</taxon>
        <taxon>Vertebrata</taxon>
        <taxon>Euteleostomi</taxon>
        <taxon>Actinopterygii</taxon>
        <taxon>Neopterygii</taxon>
        <taxon>Teleostei</taxon>
        <taxon>Neoteleostei</taxon>
        <taxon>Acanthomorphata</taxon>
        <taxon>Ovalentaria</taxon>
        <taxon>Atherinomorphae</taxon>
        <taxon>Cyprinodontiformes</taxon>
        <taxon>Goodeidae</taxon>
        <taxon>Xenoophorus</taxon>
    </lineage>
</organism>
<reference evidence="2 3" key="1">
    <citation type="submission" date="2021-06" db="EMBL/GenBank/DDBJ databases">
        <authorList>
            <person name="Palmer J.M."/>
        </authorList>
    </citation>
    <scope>NUCLEOTIDE SEQUENCE [LARGE SCALE GENOMIC DNA]</scope>
    <source>
        <strain evidence="2 3">XC_2019</strain>
        <tissue evidence="2">Muscle</tissue>
    </source>
</reference>
<evidence type="ECO:0008006" key="4">
    <source>
        <dbReference type="Google" id="ProtNLM"/>
    </source>
</evidence>
<evidence type="ECO:0000256" key="1">
    <source>
        <dbReference type="SAM" id="SignalP"/>
    </source>
</evidence>
<evidence type="ECO:0000313" key="2">
    <source>
        <dbReference type="EMBL" id="MEQ2217329.1"/>
    </source>
</evidence>
<gene>
    <name evidence="2" type="ORF">XENOCAPTIV_005519</name>
</gene>
<sequence length="122" mass="13762">MKLWLWFGRAWNSFLGLGTESVLSQNHSTIQPQKRAAPTLPLAVHKSQSDHTDVSFHTLSGMEISWVRTESYALNVCLKSRVLFYLCRLQCGPSNVGSLQEKTSFRKTHCTVDALSNRTSHP</sequence>
<evidence type="ECO:0000313" key="3">
    <source>
        <dbReference type="Proteomes" id="UP001434883"/>
    </source>
</evidence>
<protein>
    <recommendedName>
        <fullName evidence="4">Secreted protein</fullName>
    </recommendedName>
</protein>
<keyword evidence="3" id="KW-1185">Reference proteome</keyword>
<dbReference type="Proteomes" id="UP001434883">
    <property type="component" value="Unassembled WGS sequence"/>
</dbReference>
<feature type="signal peptide" evidence="1">
    <location>
        <begin position="1"/>
        <end position="24"/>
    </location>
</feature>
<comment type="caution">
    <text evidence="2">The sequence shown here is derived from an EMBL/GenBank/DDBJ whole genome shotgun (WGS) entry which is preliminary data.</text>
</comment>
<name>A0ABV0S9Z5_9TELE</name>
<feature type="chain" id="PRO_5045924099" description="Secreted protein" evidence="1">
    <location>
        <begin position="25"/>
        <end position="122"/>
    </location>
</feature>